<name>A0A7W7VB96_9PSEU</name>
<feature type="compositionally biased region" description="Pro residues" evidence="1">
    <location>
        <begin position="257"/>
        <end position="286"/>
    </location>
</feature>
<dbReference type="EMBL" id="JACHJQ010000001">
    <property type="protein sequence ID" value="MBB4903913.1"/>
    <property type="molecule type" value="Genomic_DNA"/>
</dbReference>
<accession>A0A7W7VB96</accession>
<dbReference type="RefSeq" id="WP_221463236.1">
    <property type="nucleotide sequence ID" value="NZ_JACHJQ010000001.1"/>
</dbReference>
<evidence type="ECO:0000256" key="1">
    <source>
        <dbReference type="SAM" id="MobiDB-lite"/>
    </source>
</evidence>
<evidence type="ECO:0000313" key="2">
    <source>
        <dbReference type="EMBL" id="MBB4903913.1"/>
    </source>
</evidence>
<organism evidence="2 3">
    <name type="scientific">Actinophytocola algeriensis</name>
    <dbReference type="NCBI Taxonomy" id="1768010"/>
    <lineage>
        <taxon>Bacteria</taxon>
        <taxon>Bacillati</taxon>
        <taxon>Actinomycetota</taxon>
        <taxon>Actinomycetes</taxon>
        <taxon>Pseudonocardiales</taxon>
        <taxon>Pseudonocardiaceae</taxon>
    </lineage>
</organism>
<gene>
    <name evidence="2" type="ORF">FHR82_000123</name>
</gene>
<dbReference type="AlphaFoldDB" id="A0A7W7VB96"/>
<proteinExistence type="predicted"/>
<feature type="region of interest" description="Disordered" evidence="1">
    <location>
        <begin position="207"/>
        <end position="308"/>
    </location>
</feature>
<comment type="caution">
    <text evidence="2">The sequence shown here is derived from an EMBL/GenBank/DDBJ whole genome shotgun (WGS) entry which is preliminary data.</text>
</comment>
<protein>
    <submittedName>
        <fullName evidence="2">Uncharacterized protein</fullName>
    </submittedName>
</protein>
<sequence length="308" mass="34882">MVDTHEAKRIQATNYERQALASSQGWGFAQDAPELLDKWPLKPFTEVGDKRMAFGVVSGLAGGVAFTAFDYHRRPRVTNYKSLGVTTMSVDTILIDTVWVLTLPATLPKFQVFDNAEPNFDKDGALPPQTADQKVNRSYLLVDTDPQVATQLLTPQITAVMKQYKLHNWATWGDQLVCVKHPIFGRVKPEELSAKVGELGRLMSVIPPHLWGTGNPAPAPQQQVQQQAPAPQQQPQPQYQQPQYPQPQYQQPYPQQGYPPQPQPYYPQPQQPYYPQQPYPPQPYPQQPYGHPQPYGYPQQGYPPQGWR</sequence>
<dbReference type="Proteomes" id="UP000520767">
    <property type="component" value="Unassembled WGS sequence"/>
</dbReference>
<feature type="compositionally biased region" description="Low complexity" evidence="1">
    <location>
        <begin position="220"/>
        <end position="256"/>
    </location>
</feature>
<keyword evidence="3" id="KW-1185">Reference proteome</keyword>
<feature type="compositionally biased region" description="Low complexity" evidence="1">
    <location>
        <begin position="287"/>
        <end position="308"/>
    </location>
</feature>
<evidence type="ECO:0000313" key="3">
    <source>
        <dbReference type="Proteomes" id="UP000520767"/>
    </source>
</evidence>
<reference evidence="2 3" key="1">
    <citation type="submission" date="2020-08" db="EMBL/GenBank/DDBJ databases">
        <title>Genomic Encyclopedia of Type Strains, Phase III (KMG-III): the genomes of soil and plant-associated and newly described type strains.</title>
        <authorList>
            <person name="Whitman W."/>
        </authorList>
    </citation>
    <scope>NUCLEOTIDE SEQUENCE [LARGE SCALE GENOMIC DNA]</scope>
    <source>
        <strain evidence="2 3">CECT 8960</strain>
    </source>
</reference>